<keyword evidence="3" id="KW-1185">Reference proteome</keyword>
<evidence type="ECO:0000313" key="2">
    <source>
        <dbReference type="EMBL" id="MBP2479588.1"/>
    </source>
</evidence>
<dbReference type="InterPro" id="IPR023296">
    <property type="entry name" value="Glyco_hydro_beta-prop_sf"/>
</dbReference>
<reference evidence="2 3" key="1">
    <citation type="submission" date="2021-03" db="EMBL/GenBank/DDBJ databases">
        <title>Sequencing the genomes of 1000 actinobacteria strains.</title>
        <authorList>
            <person name="Klenk H.-P."/>
        </authorList>
    </citation>
    <scope>NUCLEOTIDE SEQUENCE [LARGE SCALE GENOMIC DNA]</scope>
    <source>
        <strain evidence="2 3">DSM 44580</strain>
    </source>
</reference>
<sequence length="102" mass="11174">MPQRRGTVLSLLLLVLALLGGTAAQATPITVTNGTQFTDTAGSPVHAHGGGMTKIGPRYYWFGENRNPDNSFKAVSVYRSTDLRRWEFRNHVLTRESAAELG</sequence>
<evidence type="ECO:0008006" key="4">
    <source>
        <dbReference type="Google" id="ProtNLM"/>
    </source>
</evidence>
<name>A0ABS5ASM7_9PSEU</name>
<dbReference type="RefSeq" id="WP_245372995.1">
    <property type="nucleotide sequence ID" value="NZ_JAGIOO010000001.1"/>
</dbReference>
<evidence type="ECO:0000256" key="1">
    <source>
        <dbReference type="SAM" id="SignalP"/>
    </source>
</evidence>
<dbReference type="Gene3D" id="2.115.10.20">
    <property type="entry name" value="Glycosyl hydrolase domain, family 43"/>
    <property type="match status" value="1"/>
</dbReference>
<comment type="caution">
    <text evidence="2">The sequence shown here is derived from an EMBL/GenBank/DDBJ whole genome shotgun (WGS) entry which is preliminary data.</text>
</comment>
<keyword evidence="1" id="KW-0732">Signal</keyword>
<feature type="signal peptide" evidence="1">
    <location>
        <begin position="1"/>
        <end position="26"/>
    </location>
</feature>
<dbReference type="EMBL" id="JAGIOO010000001">
    <property type="protein sequence ID" value="MBP2479588.1"/>
    <property type="molecule type" value="Genomic_DNA"/>
</dbReference>
<evidence type="ECO:0000313" key="3">
    <source>
        <dbReference type="Proteomes" id="UP001519363"/>
    </source>
</evidence>
<dbReference type="Proteomes" id="UP001519363">
    <property type="component" value="Unassembled WGS sequence"/>
</dbReference>
<gene>
    <name evidence="2" type="ORF">JOF53_008460</name>
</gene>
<accession>A0ABS5ASM7</accession>
<dbReference type="SUPFAM" id="SSF75005">
    <property type="entry name" value="Arabinanase/levansucrase/invertase"/>
    <property type="match status" value="1"/>
</dbReference>
<proteinExistence type="predicted"/>
<feature type="chain" id="PRO_5046307439" description="Beta-xylosidase" evidence="1">
    <location>
        <begin position="27"/>
        <end position="102"/>
    </location>
</feature>
<protein>
    <recommendedName>
        <fullName evidence="4">Beta-xylosidase</fullName>
    </recommendedName>
</protein>
<organism evidence="2 3">
    <name type="scientific">Crossiella equi</name>
    <dbReference type="NCBI Taxonomy" id="130796"/>
    <lineage>
        <taxon>Bacteria</taxon>
        <taxon>Bacillati</taxon>
        <taxon>Actinomycetota</taxon>
        <taxon>Actinomycetes</taxon>
        <taxon>Pseudonocardiales</taxon>
        <taxon>Pseudonocardiaceae</taxon>
        <taxon>Crossiella</taxon>
    </lineage>
</organism>